<keyword evidence="6 8" id="KW-1133">Transmembrane helix</keyword>
<comment type="similarity">
    <text evidence="2">Belongs to the amino acid-polyamine-organocation (APC) superfamily. Spore germination protein (SGP) (TC 2.A.3.9) family.</text>
</comment>
<evidence type="ECO:0000256" key="1">
    <source>
        <dbReference type="ARBA" id="ARBA00004141"/>
    </source>
</evidence>
<keyword evidence="5 8" id="KW-0812">Transmembrane</keyword>
<proteinExistence type="inferred from homology"/>
<feature type="transmembrane region" description="Helical" evidence="8">
    <location>
        <begin position="307"/>
        <end position="325"/>
    </location>
</feature>
<evidence type="ECO:0000256" key="4">
    <source>
        <dbReference type="ARBA" id="ARBA00022544"/>
    </source>
</evidence>
<feature type="transmembrane region" description="Helical" evidence="8">
    <location>
        <begin position="87"/>
        <end position="107"/>
    </location>
</feature>
<protein>
    <submittedName>
        <fullName evidence="9">Endospore germination permease</fullName>
    </submittedName>
</protein>
<dbReference type="PANTHER" id="PTHR34975:SF2">
    <property type="entry name" value="SPORE GERMINATION PROTEIN A2"/>
    <property type="match status" value="1"/>
</dbReference>
<evidence type="ECO:0000313" key="9">
    <source>
        <dbReference type="EMBL" id="MDT8902792.1"/>
    </source>
</evidence>
<accession>A0ABU3P2D4</accession>
<comment type="caution">
    <text evidence="9">The sequence shown here is derived from an EMBL/GenBank/DDBJ whole genome shotgun (WGS) entry which is preliminary data.</text>
</comment>
<feature type="transmembrane region" description="Helical" evidence="8">
    <location>
        <begin position="337"/>
        <end position="359"/>
    </location>
</feature>
<dbReference type="Proteomes" id="UP001254848">
    <property type="component" value="Unassembled WGS sequence"/>
</dbReference>
<gene>
    <name evidence="9" type="ORF">Q4T40_16245</name>
</gene>
<keyword evidence="10" id="KW-1185">Reference proteome</keyword>
<evidence type="ECO:0000256" key="7">
    <source>
        <dbReference type="ARBA" id="ARBA00023136"/>
    </source>
</evidence>
<name>A0ABU3P2D4_9FIRM</name>
<dbReference type="InterPro" id="IPR004761">
    <property type="entry name" value="Spore_GerAB"/>
</dbReference>
<evidence type="ECO:0000256" key="6">
    <source>
        <dbReference type="ARBA" id="ARBA00022989"/>
    </source>
</evidence>
<feature type="transmembrane region" description="Helical" evidence="8">
    <location>
        <begin position="189"/>
        <end position="210"/>
    </location>
</feature>
<organism evidence="9 10">
    <name type="scientific">Anaeroselena agilis</name>
    <dbReference type="NCBI Taxonomy" id="3063788"/>
    <lineage>
        <taxon>Bacteria</taxon>
        <taxon>Bacillati</taxon>
        <taxon>Bacillota</taxon>
        <taxon>Negativicutes</taxon>
        <taxon>Acetonemataceae</taxon>
        <taxon>Anaeroselena</taxon>
    </lineage>
</organism>
<feature type="transmembrane region" description="Helical" evidence="8">
    <location>
        <begin position="42"/>
        <end position="61"/>
    </location>
</feature>
<evidence type="ECO:0000256" key="2">
    <source>
        <dbReference type="ARBA" id="ARBA00007998"/>
    </source>
</evidence>
<feature type="transmembrane region" description="Helical" evidence="8">
    <location>
        <begin position="222"/>
        <end position="244"/>
    </location>
</feature>
<feature type="transmembrane region" description="Helical" evidence="8">
    <location>
        <begin position="274"/>
        <end position="295"/>
    </location>
</feature>
<dbReference type="PANTHER" id="PTHR34975">
    <property type="entry name" value="SPORE GERMINATION PROTEIN A2"/>
    <property type="match status" value="1"/>
</dbReference>
<dbReference type="NCBIfam" id="TIGR00912">
    <property type="entry name" value="2A0309"/>
    <property type="match status" value="1"/>
</dbReference>
<sequence>MADLEVKTRMSPLQLAIIIATSMMGISGRVMQPILQASGHGAWLAVLAGAALYYGAAWLMIKLGERFPGESFAEYLPRLLGRWPGGAVVWLFVIVLFMWTGLALQGVSREVTFFMFDRTPFEVVEAGLLLVCAYCCLQDWGTILRVVQLLFFTALPPWLFLLFLSLLRFRVINFLPLWPEGAVDVAAGALRSWTIFQGYECVLLLLPLVYKGNFKPTRAVAGAFALATGLFLLRIVLDIGVLTLEGAENAPYPMLTIVRTVEIPGTFLERLDTYFLVFWIQGIFASVTLAMYFMAQSLTRLYRLADHRPFVLALVPPLFLLGDATHHIRVFEGLRTALMWAGPAFSLGVVPLVFALVWWRGRSRDAGRGKGL</sequence>
<evidence type="ECO:0000256" key="5">
    <source>
        <dbReference type="ARBA" id="ARBA00022692"/>
    </source>
</evidence>
<dbReference type="EMBL" id="JAUOZS010000001">
    <property type="protein sequence ID" value="MDT8902792.1"/>
    <property type="molecule type" value="Genomic_DNA"/>
</dbReference>
<keyword evidence="7 8" id="KW-0472">Membrane</keyword>
<keyword evidence="3" id="KW-0813">Transport</keyword>
<dbReference type="RefSeq" id="WP_413781265.1">
    <property type="nucleotide sequence ID" value="NZ_JAUOZS010000001.1"/>
</dbReference>
<comment type="subcellular location">
    <subcellularLocation>
        <location evidence="1">Membrane</location>
        <topology evidence="1">Multi-pass membrane protein</topology>
    </subcellularLocation>
</comment>
<feature type="transmembrane region" description="Helical" evidence="8">
    <location>
        <begin position="149"/>
        <end position="169"/>
    </location>
</feature>
<evidence type="ECO:0000256" key="3">
    <source>
        <dbReference type="ARBA" id="ARBA00022448"/>
    </source>
</evidence>
<dbReference type="Pfam" id="PF03845">
    <property type="entry name" value="Spore_permease"/>
    <property type="match status" value="1"/>
</dbReference>
<reference evidence="9 10" key="1">
    <citation type="submission" date="2023-07" db="EMBL/GenBank/DDBJ databases">
        <title>The novel representative of Negativicutes class, Anaeroselena agilis gen. nov. sp. nov.</title>
        <authorList>
            <person name="Prokofeva M.I."/>
            <person name="Elcheninov A.G."/>
            <person name="Klyukina A."/>
            <person name="Kublanov I.V."/>
            <person name="Frolov E.N."/>
            <person name="Podosokorskaya O.A."/>
        </authorList>
    </citation>
    <scope>NUCLEOTIDE SEQUENCE [LARGE SCALE GENOMIC DNA]</scope>
    <source>
        <strain evidence="9 10">4137-cl</strain>
    </source>
</reference>
<evidence type="ECO:0000256" key="8">
    <source>
        <dbReference type="SAM" id="Phobius"/>
    </source>
</evidence>
<keyword evidence="4" id="KW-0309">Germination</keyword>
<evidence type="ECO:0000313" key="10">
    <source>
        <dbReference type="Proteomes" id="UP001254848"/>
    </source>
</evidence>